<keyword evidence="4" id="KW-1185">Reference proteome</keyword>
<dbReference type="AlphaFoldDB" id="A0A502KNP2"/>
<organism evidence="3 4">
    <name type="scientific">Litorilituus lipolyticus</name>
    <dbReference type="NCBI Taxonomy" id="2491017"/>
    <lineage>
        <taxon>Bacteria</taxon>
        <taxon>Pseudomonadati</taxon>
        <taxon>Pseudomonadota</taxon>
        <taxon>Gammaproteobacteria</taxon>
        <taxon>Alteromonadales</taxon>
        <taxon>Colwelliaceae</taxon>
        <taxon>Litorilituus</taxon>
    </lineage>
</organism>
<evidence type="ECO:0000259" key="2">
    <source>
        <dbReference type="Pfam" id="PF14347"/>
    </source>
</evidence>
<comment type="caution">
    <text evidence="3">The sequence shown here is derived from an EMBL/GenBank/DDBJ whole genome shotgun (WGS) entry which is preliminary data.</text>
</comment>
<dbReference type="EMBL" id="SAWY01000036">
    <property type="protein sequence ID" value="TPH13310.1"/>
    <property type="molecule type" value="Genomic_DNA"/>
</dbReference>
<feature type="chain" id="PRO_5021495098" evidence="1">
    <location>
        <begin position="24"/>
        <end position="149"/>
    </location>
</feature>
<gene>
    <name evidence="3" type="ORF">EPA86_14045</name>
</gene>
<evidence type="ECO:0000256" key="1">
    <source>
        <dbReference type="SAM" id="SignalP"/>
    </source>
</evidence>
<feature type="signal peptide" evidence="1">
    <location>
        <begin position="1"/>
        <end position="23"/>
    </location>
</feature>
<dbReference type="OrthoDB" id="531568at2"/>
<evidence type="ECO:0000313" key="3">
    <source>
        <dbReference type="EMBL" id="TPH13310.1"/>
    </source>
</evidence>
<dbReference type="Proteomes" id="UP000315303">
    <property type="component" value="Unassembled WGS sequence"/>
</dbReference>
<reference evidence="3 4" key="1">
    <citation type="submission" date="2019-01" db="EMBL/GenBank/DDBJ databases">
        <title>Litorilituus lipolytica sp. nov., isolated from intertidal sand of the Yellow Sea in China.</title>
        <authorList>
            <person name="Liu A."/>
        </authorList>
    </citation>
    <scope>NUCLEOTIDE SEQUENCE [LARGE SCALE GENOMIC DNA]</scope>
    <source>
        <strain evidence="3 4">RZ04</strain>
    </source>
</reference>
<accession>A0A502KNP2</accession>
<keyword evidence="1" id="KW-0732">Signal</keyword>
<feature type="domain" description="DUF4399" evidence="2">
    <location>
        <begin position="60"/>
        <end position="149"/>
    </location>
</feature>
<dbReference type="Pfam" id="PF14347">
    <property type="entry name" value="DUF4399"/>
    <property type="match status" value="1"/>
</dbReference>
<dbReference type="InterPro" id="IPR025512">
    <property type="entry name" value="DUF4399"/>
</dbReference>
<evidence type="ECO:0000313" key="4">
    <source>
        <dbReference type="Proteomes" id="UP000315303"/>
    </source>
</evidence>
<proteinExistence type="predicted"/>
<sequence length="149" mass="15914">MNKLSTLSLVTLASLALSPMAFAHDHGEGNHIKQSVAPKTANAYIISPADGATVSETFTIKFGLKDMGVSPAGIEKKHTGHHHLLVDMDKLPPLDRPLGSDVKHFGGGQTETTLTLPKGKHTLQLILGDHRHIPHSPAVVSEKITITVK</sequence>
<name>A0A502KNP2_9GAMM</name>
<protein>
    <submittedName>
        <fullName evidence="3">DUF4399 domain-containing protein</fullName>
    </submittedName>
</protein>
<dbReference type="RefSeq" id="WP_140604679.1">
    <property type="nucleotide sequence ID" value="NZ_SAWY01000036.1"/>
</dbReference>